<dbReference type="RefSeq" id="WP_367768193.1">
    <property type="nucleotide sequence ID" value="NZ_CP165625.1"/>
</dbReference>
<name>A0AB39W2A5_9FLAO</name>
<reference evidence="1" key="1">
    <citation type="submission" date="2024-07" db="EMBL/GenBank/DDBJ databases">
        <authorList>
            <person name="Biller S.J."/>
        </authorList>
    </citation>
    <scope>NUCLEOTIDE SEQUENCE</scope>
    <source>
        <strain evidence="1">WC2409</strain>
    </source>
</reference>
<dbReference type="AlphaFoldDB" id="A0AB39W2A5"/>
<protein>
    <submittedName>
        <fullName evidence="1">Uncharacterized protein</fullName>
    </submittedName>
</protein>
<proteinExistence type="predicted"/>
<accession>A0AB39W2A5</accession>
<dbReference type="EMBL" id="CP165625">
    <property type="protein sequence ID" value="XDU96003.1"/>
    <property type="molecule type" value="Genomic_DNA"/>
</dbReference>
<evidence type="ECO:0000313" key="1">
    <source>
        <dbReference type="EMBL" id="XDU96003.1"/>
    </source>
</evidence>
<organism evidence="1">
    <name type="scientific">Flavobacterium sp. WC2409</name>
    <dbReference type="NCBI Taxonomy" id="3234139"/>
    <lineage>
        <taxon>Bacteria</taxon>
        <taxon>Pseudomonadati</taxon>
        <taxon>Bacteroidota</taxon>
        <taxon>Flavobacteriia</taxon>
        <taxon>Flavobacteriales</taxon>
        <taxon>Flavobacteriaceae</taxon>
        <taxon>Flavobacterium</taxon>
    </lineage>
</organism>
<sequence length="100" mass="11918">MENKDTPFLIDFTIKKSKPPKNSEWDKYLEDYNNYTKKYIKHYKKSLTGNTISLSIYPYMKIKSEIIAEKLYKAQIQSALTTKQVERFIQIKMKLVKIVC</sequence>
<gene>
    <name evidence="1" type="ORF">AB3G34_02515</name>
</gene>